<dbReference type="Proteomes" id="UP000271098">
    <property type="component" value="Unassembled WGS sequence"/>
</dbReference>
<keyword evidence="2" id="KW-1185">Reference proteome</keyword>
<sequence length="255" mass="28647">MECERVGVTVKSEERWIIVSIIATIEGQDTFEIKIELDARSAAPKLGTWLALLPTGDGSYKIERRCREPLFPTRIYKDNVMLVTLIYFQAKGEEGYGDWVWAPKLGRVAAVCHENYESNRAYLALVARTAAKYRACIEYNWMLTKYIEMPGSEHVFENIGRSSYESISDSDSLLEALSSDSSSFAQTLTSKVIVEGDLKAEHNLITEPIIVPLSTDATLENIEIFRGVVALLNNNLVVVQPMGRIGFLKNNRSKM</sequence>
<evidence type="ECO:0000313" key="3">
    <source>
        <dbReference type="WBParaSite" id="GPUH_0000119801-mRNA-1"/>
    </source>
</evidence>
<evidence type="ECO:0000313" key="1">
    <source>
        <dbReference type="EMBL" id="VDK29573.1"/>
    </source>
</evidence>
<reference evidence="3" key="1">
    <citation type="submission" date="2016-06" db="UniProtKB">
        <authorList>
            <consortium name="WormBaseParasite"/>
        </authorList>
    </citation>
    <scope>IDENTIFICATION</scope>
</reference>
<dbReference type="OrthoDB" id="5793573at2759"/>
<name>A0A183CXK7_9BILA</name>
<organism evidence="3">
    <name type="scientific">Gongylonema pulchrum</name>
    <dbReference type="NCBI Taxonomy" id="637853"/>
    <lineage>
        <taxon>Eukaryota</taxon>
        <taxon>Metazoa</taxon>
        <taxon>Ecdysozoa</taxon>
        <taxon>Nematoda</taxon>
        <taxon>Chromadorea</taxon>
        <taxon>Rhabditida</taxon>
        <taxon>Spirurina</taxon>
        <taxon>Spiruromorpha</taxon>
        <taxon>Spiruroidea</taxon>
        <taxon>Gongylonematidae</taxon>
        <taxon>Gongylonema</taxon>
    </lineage>
</organism>
<accession>A0A183CXK7</accession>
<evidence type="ECO:0000313" key="2">
    <source>
        <dbReference type="Proteomes" id="UP000271098"/>
    </source>
</evidence>
<gene>
    <name evidence="1" type="ORF">GPUH_LOCUS1198</name>
</gene>
<dbReference type="EMBL" id="UYRT01001377">
    <property type="protein sequence ID" value="VDK29573.1"/>
    <property type="molecule type" value="Genomic_DNA"/>
</dbReference>
<protein>
    <submittedName>
        <fullName evidence="3">PLAT domain-containing protein</fullName>
    </submittedName>
</protein>
<dbReference type="AlphaFoldDB" id="A0A183CXK7"/>
<dbReference type="WBParaSite" id="GPUH_0000119801-mRNA-1">
    <property type="protein sequence ID" value="GPUH_0000119801-mRNA-1"/>
    <property type="gene ID" value="GPUH_0000119801"/>
</dbReference>
<reference evidence="1 2" key="2">
    <citation type="submission" date="2018-11" db="EMBL/GenBank/DDBJ databases">
        <authorList>
            <consortium name="Pathogen Informatics"/>
        </authorList>
    </citation>
    <scope>NUCLEOTIDE SEQUENCE [LARGE SCALE GENOMIC DNA]</scope>
</reference>
<proteinExistence type="predicted"/>